<proteinExistence type="inferred from homology"/>
<feature type="region of interest" description="Disordered" evidence="2">
    <location>
        <begin position="108"/>
        <end position="130"/>
    </location>
</feature>
<feature type="compositionally biased region" description="Basic and acidic residues" evidence="2">
    <location>
        <begin position="1148"/>
        <end position="1178"/>
    </location>
</feature>
<dbReference type="PANTHER" id="PTHR13354">
    <property type="entry name" value="ROUND SPERMATID BASIC PROTEIN 1"/>
    <property type="match status" value="1"/>
</dbReference>
<feature type="compositionally biased region" description="Basic and acidic residues" evidence="2">
    <location>
        <begin position="1267"/>
        <end position="1281"/>
    </location>
</feature>
<feature type="compositionally biased region" description="Low complexity" evidence="2">
    <location>
        <begin position="1255"/>
        <end position="1266"/>
    </location>
</feature>
<feature type="compositionally biased region" description="Basic residues" evidence="2">
    <location>
        <begin position="1351"/>
        <end position="1369"/>
    </location>
</feature>
<feature type="compositionally biased region" description="Basic residues" evidence="2">
    <location>
        <begin position="210"/>
        <end position="220"/>
    </location>
</feature>
<feature type="region of interest" description="Disordered" evidence="2">
    <location>
        <begin position="457"/>
        <end position="483"/>
    </location>
</feature>
<feature type="region of interest" description="Disordered" evidence="2">
    <location>
        <begin position="696"/>
        <end position="731"/>
    </location>
</feature>
<feature type="compositionally biased region" description="Low complexity" evidence="2">
    <location>
        <begin position="1465"/>
        <end position="1477"/>
    </location>
</feature>
<feature type="compositionally biased region" description="Basic and acidic residues" evidence="2">
    <location>
        <begin position="462"/>
        <end position="476"/>
    </location>
</feature>
<comment type="similarity">
    <text evidence="1">Belongs to the round spermatid basic protein 1 family.</text>
</comment>
<feature type="compositionally biased region" description="Polar residues" evidence="2">
    <location>
        <begin position="616"/>
        <end position="632"/>
    </location>
</feature>
<dbReference type="Proteomes" id="UP000887116">
    <property type="component" value="Unassembled WGS sequence"/>
</dbReference>
<dbReference type="EMBL" id="BMAO01022170">
    <property type="protein sequence ID" value="GFQ80015.1"/>
    <property type="molecule type" value="Genomic_DNA"/>
</dbReference>
<feature type="compositionally biased region" description="Basic and acidic residues" evidence="2">
    <location>
        <begin position="24"/>
        <end position="37"/>
    </location>
</feature>
<feature type="compositionally biased region" description="Basic and acidic residues" evidence="2">
    <location>
        <begin position="221"/>
        <end position="248"/>
    </location>
</feature>
<feature type="region of interest" description="Disordered" evidence="2">
    <location>
        <begin position="1"/>
        <end position="37"/>
    </location>
</feature>
<keyword evidence="4" id="KW-1185">Reference proteome</keyword>
<sequence>MLAIKHDCLGNPESKQKMASSKMSVDDSEKNKCDEKSSDTFYIESEQERRNTNFIKSVVLPPHEHLKKRTEHYFRNLPGLPAAEDLHCNGNVKVCRIVPTPNGLKTLSPSKCKPMNNTLNDKNGSRSSPTDCQNDILNCENKCTPCALEPNHSLLKGIPEQSVDDKHKYNHVQETEIESAKQSSSLKPEKFLNEKRDKKTERLRENMSVHHTKKKKHKEKDKHEHRSLNKEKQLSKHRDRPKEKGGEKSHKHKEHNSFTKKLSSLSFVSSEKGESFYKSKNKSSLNKSASIKNNINIPIQHPNIPSENIVNENELKTSKSSNEILQLSNHVTEQSNPSPEKLLDSVNTEEKDLISHLHDDNSSVSAVSDESCLKRKIDALQCNGDNHSNIDELPCPKRLKVDSTLIDSHIKIEGESLNNSVALSSETDVLSNKDCGTNSVLDENHTDRTQTINESVDTGSCKNEESSFEVKKESEKQNTSVSLSVPETQNILNNVTHCDTHKHFEIEKTEVSNSKIKSDSPEKTILNQCSDIYDDESVSSSCCTLTSKPTNSTSSKKETCLHSPFIPVKPERTSSSSGFVNNESSDLKIEHSSKSSYIHKKKENESSKNFKLLGTSPHTIKSNKHSSLNKASNLPAVDKIKDHSHKHRTKLKNNSCDKDKTKKSKHNRSDYIKIKSEVKTNSDSEKKLKILKDENSVAKNSQLSNLEPKKLDVSKPKSSNDKGKSHKQAHKSISNVLVKTDLCIRCRQKLTTHRNVSIQCKRDRHDKLCEKIGVSQKIPRLPQGLDMKHLKYGKYIRLEVYPNGGAALLHLYWDEISHLHQKELKCLAEEFLRETFLEEPYGVARYVMGIVHNAAEYIPDLLEHFADKYPNLVVKTGHLGRQSDIETTTMAKYCEQVHAHYSQGTFRTGPLHQISLVGTVHEEVGGYFPDFLEMLEENPFLYLTMPWGPMSIVHMNPQESNDGPILWVRPGEQLVPTADLSKSPCKRKRGGLNELRKLQYLPRSTEPREIMFEDRTKCHADHVGQGFDRLTTAAVGVLKAVHCENEYSSNRITKDVVAFHAGDFNELVEKLQLDLHEPPVSQCVQWVEDAKLNQLHRDGIRYARIQLCDNDIYFLPRNIIHQFRTVSAVTSVAWHVRLAQYYIPPEEQRYEESNPPQLKEKKIKVENVDHSTTKKHNSEASNTPEKVHIKHETPKKSDKHSVPHPRIKHIKQEAADNQLWMPSKTSNPDHRKSGRTDIGQGNGVSLKKKSDVNISKKSSTSSPSKTSKNDLLKEGLVKKVTDTNSKPVHFGSKPSIKSDNNNNKDNNLYKVKVEKITLPEEKKNGIIESSKVSKSVSKNEDNKDHLQALKKEKKRHIDGHEHSPKKHAKIVLPHGSPVKISSDTSSNKHSIPKSKLHGEHRSKNRHRHSREGLQDLEAAVVDCVANLVNDVRDKLDGVPTKKKFLPSEAIRANKTIAVVPKTKHSSSGSETELQSSSVKAVHKTSLQSVSIESVSEKINEKIVNPSSSDLQ</sequence>
<evidence type="ECO:0000313" key="3">
    <source>
        <dbReference type="EMBL" id="GFQ80015.1"/>
    </source>
</evidence>
<feature type="compositionally biased region" description="Basic and acidic residues" evidence="2">
    <location>
        <begin position="1185"/>
        <end position="1201"/>
    </location>
</feature>
<feature type="region of interest" description="Disordered" evidence="2">
    <location>
        <begin position="1458"/>
        <end position="1490"/>
    </location>
</feature>
<reference evidence="3" key="1">
    <citation type="submission" date="2020-07" db="EMBL/GenBank/DDBJ databases">
        <title>Multicomponent nature underlies the extraordinary mechanical properties of spider dragline silk.</title>
        <authorList>
            <person name="Kono N."/>
            <person name="Nakamura H."/>
            <person name="Mori M."/>
            <person name="Yoshida Y."/>
            <person name="Ohtoshi R."/>
            <person name="Malay A.D."/>
            <person name="Moran D.A.P."/>
            <person name="Tomita M."/>
            <person name="Numata K."/>
            <person name="Arakawa K."/>
        </authorList>
    </citation>
    <scope>NUCLEOTIDE SEQUENCE</scope>
</reference>
<dbReference type="OrthoDB" id="6020087at2759"/>
<feature type="region of interest" description="Disordered" evidence="2">
    <location>
        <begin position="175"/>
        <end position="260"/>
    </location>
</feature>
<comment type="caution">
    <text evidence="3">The sequence shown here is derived from an EMBL/GenBank/DDBJ whole genome shotgun (WGS) entry which is preliminary data.</text>
</comment>
<gene>
    <name evidence="3" type="primary">RSBN1L</name>
    <name evidence="3" type="ORF">TNCT_213731</name>
</gene>
<feature type="region of interest" description="Disordered" evidence="2">
    <location>
        <begin position="588"/>
        <end position="670"/>
    </location>
</feature>
<evidence type="ECO:0000256" key="1">
    <source>
        <dbReference type="ARBA" id="ARBA00010560"/>
    </source>
</evidence>
<accession>A0A8X6KLW9</accession>
<feature type="compositionally biased region" description="Basic and acidic residues" evidence="2">
    <location>
        <begin position="187"/>
        <end position="208"/>
    </location>
</feature>
<dbReference type="InterPro" id="IPR026306">
    <property type="entry name" value="RSBN1/Dpy-2/CEP530"/>
</dbReference>
<evidence type="ECO:0000256" key="2">
    <source>
        <dbReference type="SAM" id="MobiDB-lite"/>
    </source>
</evidence>
<protein>
    <submittedName>
        <fullName evidence="3">Lysine-specific demethylase RSBN1L</fullName>
    </submittedName>
</protein>
<evidence type="ECO:0000313" key="4">
    <source>
        <dbReference type="Proteomes" id="UP000887116"/>
    </source>
</evidence>
<dbReference type="GO" id="GO:0005634">
    <property type="term" value="C:nucleus"/>
    <property type="evidence" value="ECO:0007669"/>
    <property type="project" value="InterPro"/>
</dbReference>
<feature type="compositionally biased region" description="Basic residues" evidence="2">
    <location>
        <begin position="642"/>
        <end position="651"/>
    </location>
</feature>
<feature type="compositionally biased region" description="Polar residues" evidence="2">
    <location>
        <begin position="1379"/>
        <end position="1389"/>
    </location>
</feature>
<feature type="region of interest" description="Disordered" evidence="2">
    <location>
        <begin position="1148"/>
        <end position="1305"/>
    </location>
</feature>
<feature type="compositionally biased region" description="Basic and acidic residues" evidence="2">
    <location>
        <begin position="707"/>
        <end position="723"/>
    </location>
</feature>
<feature type="region of interest" description="Disordered" evidence="2">
    <location>
        <begin position="1351"/>
        <end position="1413"/>
    </location>
</feature>
<dbReference type="PANTHER" id="PTHR13354:SF11">
    <property type="entry name" value="LYSINE-SPECIFIC DEMETHYLASE 9"/>
    <property type="match status" value="1"/>
</dbReference>
<name>A0A8X6KLW9_TRICU</name>
<organism evidence="3 4">
    <name type="scientific">Trichonephila clavata</name>
    <name type="common">Joro spider</name>
    <name type="synonym">Nephila clavata</name>
    <dbReference type="NCBI Taxonomy" id="2740835"/>
    <lineage>
        <taxon>Eukaryota</taxon>
        <taxon>Metazoa</taxon>
        <taxon>Ecdysozoa</taxon>
        <taxon>Arthropoda</taxon>
        <taxon>Chelicerata</taxon>
        <taxon>Arachnida</taxon>
        <taxon>Araneae</taxon>
        <taxon>Araneomorphae</taxon>
        <taxon>Entelegynae</taxon>
        <taxon>Araneoidea</taxon>
        <taxon>Nephilidae</taxon>
        <taxon>Trichonephila</taxon>
    </lineage>
</organism>